<protein>
    <submittedName>
        <fullName evidence="6">Maltodextrin-binding protein mdxE</fullName>
    </submittedName>
</protein>
<accession>A0A448PEM2</accession>
<dbReference type="Gene3D" id="3.40.190.10">
    <property type="entry name" value="Periplasmic binding protein-like II"/>
    <property type="match status" value="1"/>
</dbReference>
<dbReference type="AlphaFoldDB" id="A0A448PEM2"/>
<evidence type="ECO:0000256" key="1">
    <source>
        <dbReference type="ARBA" id="ARBA00004196"/>
    </source>
</evidence>
<keyword evidence="3" id="KW-0813">Transport</keyword>
<dbReference type="PROSITE" id="PS51257">
    <property type="entry name" value="PROKAR_LIPOPROTEIN"/>
    <property type="match status" value="1"/>
</dbReference>
<dbReference type="RefSeq" id="WP_126416510.1">
    <property type="nucleotide sequence ID" value="NZ_LR134476.1"/>
</dbReference>
<evidence type="ECO:0000256" key="4">
    <source>
        <dbReference type="ARBA" id="ARBA00022729"/>
    </source>
</evidence>
<dbReference type="CDD" id="cd13585">
    <property type="entry name" value="PBP2_TMBP_like"/>
    <property type="match status" value="1"/>
</dbReference>
<dbReference type="InterPro" id="IPR050490">
    <property type="entry name" value="Bact_solute-bd_prot1"/>
</dbReference>
<comment type="subcellular location">
    <subcellularLocation>
        <location evidence="1">Cell envelope</location>
    </subcellularLocation>
</comment>
<proteinExistence type="inferred from homology"/>
<gene>
    <name evidence="6" type="primary">mdxE</name>
    <name evidence="6" type="ORF">NCTC13354_01110</name>
</gene>
<dbReference type="PROSITE" id="PS00639">
    <property type="entry name" value="THIOL_PROTEASE_HIS"/>
    <property type="match status" value="1"/>
</dbReference>
<reference evidence="6 7" key="1">
    <citation type="submission" date="2018-12" db="EMBL/GenBank/DDBJ databases">
        <authorList>
            <consortium name="Pathogen Informatics"/>
        </authorList>
    </citation>
    <scope>NUCLEOTIDE SEQUENCE [LARGE SCALE GENOMIC DNA]</scope>
    <source>
        <strain evidence="6 7">NCTC13354</strain>
    </source>
</reference>
<sequence>MKRSIYTAGAIVATLGLALAACSPSTGGGSSPSSSASGSSQPAGEQKTITFRLWDETAAPAYEESFAKFEEKNADIKVEVELVPWGDYWNQLPLDVASGEMADIYWVNSSNFARYADNGNLINITEELSPDHDEWQQSIVDLYTRNNALWGVPQIWDSTALFYNKDLVEKEGIDVTNLKWGGDDDTLLPAAQALTVDKNGNKAGTPDFDPENIAVYGFNAQADLQAIYNPWIASNGSSLQDDAGQFSFADPKGVEAFQYLVDMIHTHHVAPPATETNTNGDITRDMFIRGELAMYQSGPYHLKQIDENTSVKWALAPQVAGPEGRFSGSHGVVAVGNAQTKNHAETLRVLEWLGSAEGQKPLGEMGVSFPGAVDAQSAYVDYWATKGVDVSVFIEAANGNTAKAPFGPDVNSGASAYSPKLLDVFLGVVPVEQGLKEAQDLGNAAMNH</sequence>
<dbReference type="InterPro" id="IPR025660">
    <property type="entry name" value="Pept_his_AS"/>
</dbReference>
<evidence type="ECO:0000256" key="2">
    <source>
        <dbReference type="ARBA" id="ARBA00008520"/>
    </source>
</evidence>
<evidence type="ECO:0000313" key="6">
    <source>
        <dbReference type="EMBL" id="VEI13395.1"/>
    </source>
</evidence>
<dbReference type="Proteomes" id="UP000269542">
    <property type="component" value="Chromosome"/>
</dbReference>
<evidence type="ECO:0000256" key="3">
    <source>
        <dbReference type="ARBA" id="ARBA00022448"/>
    </source>
</evidence>
<keyword evidence="7" id="KW-1185">Reference proteome</keyword>
<evidence type="ECO:0000256" key="5">
    <source>
        <dbReference type="SAM" id="SignalP"/>
    </source>
</evidence>
<feature type="chain" id="PRO_5018977706" evidence="5">
    <location>
        <begin position="21"/>
        <end position="448"/>
    </location>
</feature>
<organism evidence="6 7">
    <name type="scientific">Trueperella bialowiezensis</name>
    <dbReference type="NCBI Taxonomy" id="312285"/>
    <lineage>
        <taxon>Bacteria</taxon>
        <taxon>Bacillati</taxon>
        <taxon>Actinomycetota</taxon>
        <taxon>Actinomycetes</taxon>
        <taxon>Actinomycetales</taxon>
        <taxon>Actinomycetaceae</taxon>
        <taxon>Trueperella</taxon>
    </lineage>
</organism>
<evidence type="ECO:0000313" key="7">
    <source>
        <dbReference type="Proteomes" id="UP000269542"/>
    </source>
</evidence>
<dbReference type="EMBL" id="LR134476">
    <property type="protein sequence ID" value="VEI13395.1"/>
    <property type="molecule type" value="Genomic_DNA"/>
</dbReference>
<feature type="signal peptide" evidence="5">
    <location>
        <begin position="1"/>
        <end position="20"/>
    </location>
</feature>
<comment type="similarity">
    <text evidence="2">Belongs to the bacterial solute-binding protein 1 family.</text>
</comment>
<dbReference type="GO" id="GO:0030313">
    <property type="term" value="C:cell envelope"/>
    <property type="evidence" value="ECO:0007669"/>
    <property type="project" value="UniProtKB-SubCell"/>
</dbReference>
<name>A0A448PEM2_9ACTO</name>
<dbReference type="PANTHER" id="PTHR43649:SF31">
    <property type="entry name" value="SN-GLYCEROL-3-PHOSPHATE-BINDING PERIPLASMIC PROTEIN UGPB"/>
    <property type="match status" value="1"/>
</dbReference>
<keyword evidence="4 5" id="KW-0732">Signal</keyword>
<dbReference type="PANTHER" id="PTHR43649">
    <property type="entry name" value="ARABINOSE-BINDING PROTEIN-RELATED"/>
    <property type="match status" value="1"/>
</dbReference>
<dbReference type="InterPro" id="IPR006059">
    <property type="entry name" value="SBP"/>
</dbReference>
<dbReference type="KEGG" id="tbw:NCTC13354_01110"/>
<dbReference type="Pfam" id="PF01547">
    <property type="entry name" value="SBP_bac_1"/>
    <property type="match status" value="1"/>
</dbReference>
<dbReference type="OrthoDB" id="1650177at2"/>
<dbReference type="SUPFAM" id="SSF53850">
    <property type="entry name" value="Periplasmic binding protein-like II"/>
    <property type="match status" value="1"/>
</dbReference>